<name>A0A4Z2HQ13_9TELE</name>
<dbReference type="AlphaFoldDB" id="A0A4Z2HQ13"/>
<evidence type="ECO:0000313" key="2">
    <source>
        <dbReference type="Proteomes" id="UP000314294"/>
    </source>
</evidence>
<dbReference type="EMBL" id="SRLO01000213">
    <property type="protein sequence ID" value="TNN66862.1"/>
    <property type="molecule type" value="Genomic_DNA"/>
</dbReference>
<reference evidence="1 2" key="1">
    <citation type="submission" date="2019-03" db="EMBL/GenBank/DDBJ databases">
        <title>First draft genome of Liparis tanakae, snailfish: a comprehensive survey of snailfish specific genes.</title>
        <authorList>
            <person name="Kim W."/>
            <person name="Song I."/>
            <person name="Jeong J.-H."/>
            <person name="Kim D."/>
            <person name="Kim S."/>
            <person name="Ryu S."/>
            <person name="Song J.Y."/>
            <person name="Lee S.K."/>
        </authorList>
    </citation>
    <scope>NUCLEOTIDE SEQUENCE [LARGE SCALE GENOMIC DNA]</scope>
    <source>
        <tissue evidence="1">Muscle</tissue>
    </source>
</reference>
<protein>
    <submittedName>
        <fullName evidence="1">Uncharacterized protein</fullName>
    </submittedName>
</protein>
<organism evidence="1 2">
    <name type="scientific">Liparis tanakae</name>
    <name type="common">Tanaka's snailfish</name>
    <dbReference type="NCBI Taxonomy" id="230148"/>
    <lineage>
        <taxon>Eukaryota</taxon>
        <taxon>Metazoa</taxon>
        <taxon>Chordata</taxon>
        <taxon>Craniata</taxon>
        <taxon>Vertebrata</taxon>
        <taxon>Euteleostomi</taxon>
        <taxon>Actinopterygii</taxon>
        <taxon>Neopterygii</taxon>
        <taxon>Teleostei</taxon>
        <taxon>Neoteleostei</taxon>
        <taxon>Acanthomorphata</taxon>
        <taxon>Eupercaria</taxon>
        <taxon>Perciformes</taxon>
        <taxon>Cottioidei</taxon>
        <taxon>Cottales</taxon>
        <taxon>Liparidae</taxon>
        <taxon>Liparis</taxon>
    </lineage>
</organism>
<proteinExistence type="predicted"/>
<evidence type="ECO:0000313" key="1">
    <source>
        <dbReference type="EMBL" id="TNN66862.1"/>
    </source>
</evidence>
<dbReference type="Proteomes" id="UP000314294">
    <property type="component" value="Unassembled WGS sequence"/>
</dbReference>
<keyword evidence="2" id="KW-1185">Reference proteome</keyword>
<sequence length="90" mass="10017">MLASRVKPALKAQLSFSVTEPLSNTDRPMTKSSKRMEPFLSMSKALNRKWAYVVASVHKRSRACLTGLSDVDQAQQSISMLLILHELNVA</sequence>
<comment type="caution">
    <text evidence="1">The sequence shown here is derived from an EMBL/GenBank/DDBJ whole genome shotgun (WGS) entry which is preliminary data.</text>
</comment>
<gene>
    <name evidence="1" type="ORF">EYF80_022931</name>
</gene>
<accession>A0A4Z2HQ13</accession>